<feature type="transmembrane region" description="Helical" evidence="7">
    <location>
        <begin position="109"/>
        <end position="133"/>
    </location>
</feature>
<feature type="transmembrane region" description="Helical" evidence="7">
    <location>
        <begin position="318"/>
        <end position="339"/>
    </location>
</feature>
<keyword evidence="9" id="KW-1185">Reference proteome</keyword>
<evidence type="ECO:0000256" key="6">
    <source>
        <dbReference type="ARBA" id="ARBA00023136"/>
    </source>
</evidence>
<comment type="caution">
    <text evidence="8">The sequence shown here is derived from an EMBL/GenBank/DDBJ whole genome shotgun (WGS) entry which is preliminary data.</text>
</comment>
<feature type="transmembrane region" description="Helical" evidence="7">
    <location>
        <begin position="351"/>
        <end position="370"/>
    </location>
</feature>
<proteinExistence type="inferred from homology"/>
<evidence type="ECO:0000256" key="7">
    <source>
        <dbReference type="SAM" id="Phobius"/>
    </source>
</evidence>
<keyword evidence="6 7" id="KW-0472">Membrane</keyword>
<evidence type="ECO:0000313" key="9">
    <source>
        <dbReference type="Proteomes" id="UP000006242"/>
    </source>
</evidence>
<dbReference type="Pfam" id="PF13440">
    <property type="entry name" value="Polysacc_synt_3"/>
    <property type="match status" value="1"/>
</dbReference>
<dbReference type="OrthoDB" id="8538786at2"/>
<feature type="transmembrane region" description="Helical" evidence="7">
    <location>
        <begin position="69"/>
        <end position="97"/>
    </location>
</feature>
<protein>
    <submittedName>
        <fullName evidence="8">Polysaccharide biosynthesis protein</fullName>
    </submittedName>
</protein>
<keyword evidence="5 7" id="KW-1133">Transmembrane helix</keyword>
<dbReference type="InterPro" id="IPR050833">
    <property type="entry name" value="Poly_Biosynth_Transport"/>
</dbReference>
<feature type="transmembrane region" description="Helical" evidence="7">
    <location>
        <begin position="154"/>
        <end position="176"/>
    </location>
</feature>
<evidence type="ECO:0000256" key="1">
    <source>
        <dbReference type="ARBA" id="ARBA00004651"/>
    </source>
</evidence>
<feature type="transmembrane region" description="Helical" evidence="7">
    <location>
        <begin position="376"/>
        <end position="396"/>
    </location>
</feature>
<accession>U2EJS5</accession>
<feature type="transmembrane region" description="Helical" evidence="7">
    <location>
        <begin position="196"/>
        <end position="214"/>
    </location>
</feature>
<comment type="similarity">
    <text evidence="2">Belongs to the polysaccharide synthase family.</text>
</comment>
<dbReference type="PANTHER" id="PTHR30250:SF10">
    <property type="entry name" value="LIPOPOLYSACCHARIDE BIOSYNTHESIS PROTEIN WZXC"/>
    <property type="match status" value="1"/>
</dbReference>
<feature type="transmembrane region" description="Helical" evidence="7">
    <location>
        <begin position="12"/>
        <end position="31"/>
    </location>
</feature>
<dbReference type="GO" id="GO:0005886">
    <property type="term" value="C:plasma membrane"/>
    <property type="evidence" value="ECO:0007669"/>
    <property type="project" value="UniProtKB-SubCell"/>
</dbReference>
<sequence length="482" mass="50228">MLKWLSSSLADALGRILLKVVTTVVFAYWLSPEVFGRASLTIVIVSLLAIVVTAPFEESLVQRRVIRRAHFAAALALVLAGSMALIGAAFAAAWAIAAFYPPESEAVTLAWLVAGFSVIIPAHAGVAIFTALARRHRAFARIAWSNLAGDAAGVGIGLVLVFAGVGVWSLLSVRLVSRFVTVLWLVGDAPVRIRPAWSAGGLGELSGVAGWFFAARCVDKAGDAVFQGIVARLFGLEGAGYLNMALRIIEPVRGPTASVSHNIAMSFFVRAQDSSQRLRAAVASTVSHTSMVLMPVFLGLAACAPTMIALLGGERWAAAGPIAAGLALASAIGATTHFLMTALAARGEARLCCLALTWEVICVAAALVILYPVGLIAIGVARMVSTCALAGFYLTVARPVFGIDRLAFVRSVVPSTINASLMAILVVWVGRVTPLAASPALCLLAQVATGVAVYAGLAFIFQRPMLYSVIGALRGRKPAVAA</sequence>
<dbReference type="Proteomes" id="UP000006242">
    <property type="component" value="Unassembled WGS sequence"/>
</dbReference>
<evidence type="ECO:0000313" key="8">
    <source>
        <dbReference type="EMBL" id="ERJ18527.1"/>
    </source>
</evidence>
<dbReference type="PANTHER" id="PTHR30250">
    <property type="entry name" value="PST FAMILY PREDICTED COLANIC ACID TRANSPORTER"/>
    <property type="match status" value="1"/>
</dbReference>
<evidence type="ECO:0000256" key="3">
    <source>
        <dbReference type="ARBA" id="ARBA00022475"/>
    </source>
</evidence>
<evidence type="ECO:0000256" key="5">
    <source>
        <dbReference type="ARBA" id="ARBA00022989"/>
    </source>
</evidence>
<feature type="transmembrane region" description="Helical" evidence="7">
    <location>
        <begin position="37"/>
        <end position="57"/>
    </location>
</feature>
<feature type="transmembrane region" description="Helical" evidence="7">
    <location>
        <begin position="408"/>
        <end position="430"/>
    </location>
</feature>
<feature type="transmembrane region" description="Helical" evidence="7">
    <location>
        <begin position="436"/>
        <end position="461"/>
    </location>
</feature>
<keyword evidence="4 7" id="KW-0812">Transmembrane</keyword>
<reference evidence="8 9" key="1">
    <citation type="journal article" date="2011" name="J. Bacteriol.">
        <title>Genome sequence of Salinisphaera shabanensis, a gammaproteobacterium from the harsh, variable environment of the brine-seawater interface of the Shaban Deep in the Red Sea.</title>
        <authorList>
            <person name="Antunes A."/>
            <person name="Alam I."/>
            <person name="Bajic V.B."/>
            <person name="Stingl U."/>
        </authorList>
    </citation>
    <scope>NUCLEOTIDE SEQUENCE [LARGE SCALE GENOMIC DNA]</scope>
    <source>
        <strain evidence="8 9">E1L3A</strain>
    </source>
</reference>
<dbReference type="RefSeq" id="WP_006914697.1">
    <property type="nucleotide sequence ID" value="NZ_AFNV02000018.1"/>
</dbReference>
<reference evidence="8 9" key="2">
    <citation type="journal article" date="2013" name="PLoS ONE">
        <title>INDIGO - INtegrated Data Warehouse of MIcrobial GenOmes with Examples from the Red Sea Extremophiles.</title>
        <authorList>
            <person name="Alam I."/>
            <person name="Antunes A."/>
            <person name="Kamau A.A."/>
            <person name="Ba Alawi W."/>
            <person name="Kalkatawi M."/>
            <person name="Stingl U."/>
            <person name="Bajic V.B."/>
        </authorList>
    </citation>
    <scope>NUCLEOTIDE SEQUENCE [LARGE SCALE GENOMIC DNA]</scope>
    <source>
        <strain evidence="8 9">E1L3A</strain>
    </source>
</reference>
<evidence type="ECO:0000256" key="4">
    <source>
        <dbReference type="ARBA" id="ARBA00022692"/>
    </source>
</evidence>
<organism evidence="8 9">
    <name type="scientific">Salinisphaera shabanensis E1L3A</name>
    <dbReference type="NCBI Taxonomy" id="1033802"/>
    <lineage>
        <taxon>Bacteria</taxon>
        <taxon>Pseudomonadati</taxon>
        <taxon>Pseudomonadota</taxon>
        <taxon>Gammaproteobacteria</taxon>
        <taxon>Salinisphaerales</taxon>
        <taxon>Salinisphaeraceae</taxon>
        <taxon>Salinisphaera</taxon>
    </lineage>
</organism>
<dbReference type="AlphaFoldDB" id="U2EJS5"/>
<comment type="subcellular location">
    <subcellularLocation>
        <location evidence="1">Cell membrane</location>
        <topology evidence="1">Multi-pass membrane protein</topology>
    </subcellularLocation>
</comment>
<dbReference type="eggNOG" id="COG2244">
    <property type="taxonomic scope" value="Bacteria"/>
</dbReference>
<keyword evidence="3" id="KW-1003">Cell membrane</keyword>
<evidence type="ECO:0000256" key="2">
    <source>
        <dbReference type="ARBA" id="ARBA00007430"/>
    </source>
</evidence>
<gene>
    <name evidence="8" type="ORF">SSPSH_002623</name>
</gene>
<dbReference type="EMBL" id="AFNV02000018">
    <property type="protein sequence ID" value="ERJ18527.1"/>
    <property type="molecule type" value="Genomic_DNA"/>
</dbReference>
<dbReference type="STRING" id="1033802.SSPSH_002623"/>
<name>U2EJS5_9GAMM</name>
<feature type="transmembrane region" description="Helical" evidence="7">
    <location>
        <begin position="292"/>
        <end position="312"/>
    </location>
</feature>